<gene>
    <name evidence="2" type="ORF">UV8b_07101</name>
</gene>
<evidence type="ECO:0000256" key="1">
    <source>
        <dbReference type="SAM" id="MobiDB-lite"/>
    </source>
</evidence>
<feature type="region of interest" description="Disordered" evidence="1">
    <location>
        <begin position="97"/>
        <end position="130"/>
    </location>
</feature>
<protein>
    <submittedName>
        <fullName evidence="2">Uncharacterized protein</fullName>
    </submittedName>
</protein>
<evidence type="ECO:0000313" key="3">
    <source>
        <dbReference type="Proteomes" id="UP000027002"/>
    </source>
</evidence>
<evidence type="ECO:0000313" key="2">
    <source>
        <dbReference type="EMBL" id="QUC22860.1"/>
    </source>
</evidence>
<dbReference type="EMBL" id="CP072757">
    <property type="protein sequence ID" value="QUC22860.1"/>
    <property type="molecule type" value="Genomic_DNA"/>
</dbReference>
<sequence>MTKPLTLIGQISAFRPAAPGGPRRTNKNYRIRRGSSKAAVPVTRGNVFIACIFLHSASQDTTPSSAKYGSATARPVPADSEWRYNYKLDGTLLGVNGRPSGGAGSCLTREGDVRQPRGRKLAPATGNSGP</sequence>
<accession>A0A8E5HWU3</accession>
<name>A0A8E5HWU3_USTVR</name>
<proteinExistence type="predicted"/>
<dbReference type="KEGG" id="uvi:66067878"/>
<reference evidence="2" key="1">
    <citation type="submission" date="2020-03" db="EMBL/GenBank/DDBJ databases">
        <title>A mixture of massive structural variations and highly conserved coding sequences in Ustilaginoidea virens genome.</title>
        <authorList>
            <person name="Zhang K."/>
            <person name="Zhao Z."/>
            <person name="Zhang Z."/>
            <person name="Li Y."/>
            <person name="Hsiang T."/>
            <person name="Sun W."/>
        </authorList>
    </citation>
    <scope>NUCLEOTIDE SEQUENCE</scope>
    <source>
        <strain evidence="2">UV-8b</strain>
    </source>
</reference>
<keyword evidence="3" id="KW-1185">Reference proteome</keyword>
<dbReference type="RefSeq" id="XP_043000533.1">
    <property type="nucleotide sequence ID" value="XM_043144598.1"/>
</dbReference>
<organism evidence="2 3">
    <name type="scientific">Ustilaginoidea virens</name>
    <name type="common">Rice false smut fungus</name>
    <name type="synonym">Villosiclava virens</name>
    <dbReference type="NCBI Taxonomy" id="1159556"/>
    <lineage>
        <taxon>Eukaryota</taxon>
        <taxon>Fungi</taxon>
        <taxon>Dikarya</taxon>
        <taxon>Ascomycota</taxon>
        <taxon>Pezizomycotina</taxon>
        <taxon>Sordariomycetes</taxon>
        <taxon>Hypocreomycetidae</taxon>
        <taxon>Hypocreales</taxon>
        <taxon>Clavicipitaceae</taxon>
        <taxon>Ustilaginoidea</taxon>
    </lineage>
</organism>
<dbReference type="AlphaFoldDB" id="A0A8E5HWU3"/>
<dbReference type="Proteomes" id="UP000027002">
    <property type="component" value="Chromosome 5"/>
</dbReference>
<dbReference type="GeneID" id="66067878"/>